<dbReference type="EMBL" id="MFBN01000018">
    <property type="protein sequence ID" value="OGD95499.1"/>
    <property type="molecule type" value="Genomic_DNA"/>
</dbReference>
<proteinExistence type="predicted"/>
<dbReference type="Proteomes" id="UP000178336">
    <property type="component" value="Unassembled WGS sequence"/>
</dbReference>
<evidence type="ECO:0000313" key="3">
    <source>
        <dbReference type="Proteomes" id="UP000178336"/>
    </source>
</evidence>
<name>A0A1F5GUI0_9BACT</name>
<evidence type="ECO:0000256" key="1">
    <source>
        <dbReference type="SAM" id="MobiDB-lite"/>
    </source>
</evidence>
<protein>
    <submittedName>
        <fullName evidence="2">Uncharacterized protein</fullName>
    </submittedName>
</protein>
<comment type="caution">
    <text evidence="2">The sequence shown here is derived from an EMBL/GenBank/DDBJ whole genome shotgun (WGS) entry which is preliminary data.</text>
</comment>
<dbReference type="AlphaFoldDB" id="A0A1F5GUI0"/>
<organism evidence="2 3">
    <name type="scientific">Candidatus Curtissbacteria bacterium RIFCSPLOWO2_01_FULL_37_9</name>
    <dbReference type="NCBI Taxonomy" id="1797724"/>
    <lineage>
        <taxon>Bacteria</taxon>
        <taxon>Candidatus Curtissiibacteriota</taxon>
    </lineage>
</organism>
<sequence>MNHDNLHCPGPICAGDDTPGWKENVIWYPGEPLCRKYPYEKWQNVQRKINRLYTQGKLKYPYTFYTASMLEKINRVRPETKGGNPNENVRTGREVSV</sequence>
<accession>A0A1F5GUI0</accession>
<feature type="region of interest" description="Disordered" evidence="1">
    <location>
        <begin position="76"/>
        <end position="97"/>
    </location>
</feature>
<dbReference type="STRING" id="1797724.A3A48_03620"/>
<evidence type="ECO:0000313" key="2">
    <source>
        <dbReference type="EMBL" id="OGD95499.1"/>
    </source>
</evidence>
<reference evidence="2 3" key="1">
    <citation type="journal article" date="2016" name="Nat. Commun.">
        <title>Thousands of microbial genomes shed light on interconnected biogeochemical processes in an aquifer system.</title>
        <authorList>
            <person name="Anantharaman K."/>
            <person name="Brown C.T."/>
            <person name="Hug L.A."/>
            <person name="Sharon I."/>
            <person name="Castelle C.J."/>
            <person name="Probst A.J."/>
            <person name="Thomas B.C."/>
            <person name="Singh A."/>
            <person name="Wilkins M.J."/>
            <person name="Karaoz U."/>
            <person name="Brodie E.L."/>
            <person name="Williams K.H."/>
            <person name="Hubbard S.S."/>
            <person name="Banfield J.F."/>
        </authorList>
    </citation>
    <scope>NUCLEOTIDE SEQUENCE [LARGE SCALE GENOMIC DNA]</scope>
</reference>
<gene>
    <name evidence="2" type="ORF">A3A48_03620</name>
</gene>